<organism evidence="1 2">
    <name type="scientific">Roseateles puraquae</name>
    <dbReference type="NCBI Taxonomy" id="431059"/>
    <lineage>
        <taxon>Bacteria</taxon>
        <taxon>Pseudomonadati</taxon>
        <taxon>Pseudomonadota</taxon>
        <taxon>Betaproteobacteria</taxon>
        <taxon>Burkholderiales</taxon>
        <taxon>Sphaerotilaceae</taxon>
        <taxon>Roseateles</taxon>
    </lineage>
</organism>
<reference evidence="1 2" key="1">
    <citation type="journal article" date="2007" name="Int. J. Syst. Evol. Microbiol.">
        <title>Description of Pelomonas aquatica sp. nov. and Pelomonas puraquae sp. nov., isolated from industrial and haemodialysis water.</title>
        <authorList>
            <person name="Gomila M."/>
            <person name="Bowien B."/>
            <person name="Falsen E."/>
            <person name="Moore E.R."/>
            <person name="Lalucat J."/>
        </authorList>
    </citation>
    <scope>NUCLEOTIDE SEQUENCE [LARGE SCALE GENOMIC DNA]</scope>
    <source>
        <strain evidence="1 2">CCUG 52769</strain>
    </source>
</reference>
<dbReference type="RefSeq" id="WP_088485826.1">
    <property type="nucleotide sequence ID" value="NZ_NISI01000014.1"/>
</dbReference>
<dbReference type="Proteomes" id="UP000197446">
    <property type="component" value="Unassembled WGS sequence"/>
</dbReference>
<name>A0A254N1D3_9BURK</name>
<dbReference type="EMBL" id="NISI01000014">
    <property type="protein sequence ID" value="OWR00842.1"/>
    <property type="molecule type" value="Genomic_DNA"/>
</dbReference>
<comment type="caution">
    <text evidence="1">The sequence shown here is derived from an EMBL/GenBank/DDBJ whole genome shotgun (WGS) entry which is preliminary data.</text>
</comment>
<keyword evidence="2" id="KW-1185">Reference proteome</keyword>
<evidence type="ECO:0000313" key="1">
    <source>
        <dbReference type="EMBL" id="OWR00842.1"/>
    </source>
</evidence>
<proteinExistence type="predicted"/>
<accession>A0A254N1D3</accession>
<sequence length="125" mass="13527">MSLSTDIAGPLDVRTEDLKQIDAGQAVDLFRQLLVIEAAKVGAPITAVNVPADINTADGGIDADVATHFCKLRPGRPDRNSRFQYSAEIDQRWVSLDPWRCTGSTFGAHERLDVPAVGAQAPERN</sequence>
<gene>
    <name evidence="1" type="ORF">CDO81_24235</name>
</gene>
<evidence type="ECO:0000313" key="2">
    <source>
        <dbReference type="Proteomes" id="UP000197446"/>
    </source>
</evidence>
<protein>
    <submittedName>
        <fullName evidence="1">Uncharacterized protein</fullName>
    </submittedName>
</protein>
<dbReference type="OrthoDB" id="556502at2"/>
<dbReference type="AlphaFoldDB" id="A0A254N1D3"/>